<dbReference type="AlphaFoldDB" id="A0A077K0U9"/>
<geneLocation type="plasmid" evidence="1">
    <name>pCB111</name>
</geneLocation>
<keyword evidence="1" id="KW-0614">Plasmid</keyword>
<dbReference type="RefSeq" id="WP_003362432.1">
    <property type="nucleotide sequence ID" value="NC_025146.1"/>
</dbReference>
<accession>A0A077K0U9</accession>
<protein>
    <submittedName>
        <fullName evidence="1">Uncharacterized protein</fullName>
    </submittedName>
</protein>
<name>A0A077K0U9_CLOBO</name>
<dbReference type="EMBL" id="AB855771">
    <property type="protein sequence ID" value="BAP25796.1"/>
    <property type="molecule type" value="Genomic_DNA"/>
</dbReference>
<evidence type="ECO:0000313" key="1">
    <source>
        <dbReference type="EMBL" id="BAP25796.1"/>
    </source>
</evidence>
<sequence>MDIPDIPEYLIETIFGNIDQRLKQNFYNFYENLFNMNNKEENLKLLIKDIIQKEFMVAELTKISDMDLHKTKHTFIAPDKINKLKRYNLQQIKQTKKRWYNSLFKKKKTNPFNIEIETANNNITLYGPEVFFNLYKVRSIEELKDIRAAQFKDWLDNSIFITDFFYLKSKTNKQINTAFNLDFIYNICTIIYDKWNNNLNFIYMEYPKLLLDHPLVADGSGKIKVHKQTIIQQNQSNKDVKYKYNDYVSKDGITRILVPESNIDTKQSRLIDNKDLNILSNILKYKKADFLTNKTIVFNLIDIINNIYCSKTVRSYEDLRNRIAKMTLLKFNFFRTDNTSGIPDAVYGIFSSYEYLDKSQNRVKVYVDSILYDKILKNQVYTIYNDKINQLNDDFAKTLVIYLQQEKLVLYTQGKNTTFLSYDYFSNLVRFRYKKEERNYKIIAQALENMKCNNIIIRDFKKHMNGFIITFLDTNQFEISDLFSNKNTSDILPMI</sequence>
<organism evidence="1">
    <name type="scientific">Clostridium botulinum</name>
    <dbReference type="NCBI Taxonomy" id="1491"/>
    <lineage>
        <taxon>Bacteria</taxon>
        <taxon>Bacillati</taxon>
        <taxon>Bacillota</taxon>
        <taxon>Clostridia</taxon>
        <taxon>Eubacteriales</taxon>
        <taxon>Clostridiaceae</taxon>
        <taxon>Clostridium</taxon>
    </lineage>
</organism>
<reference evidence="1" key="1">
    <citation type="submission" date="2013-09" db="EMBL/GenBank/DDBJ databases">
        <title>Analysis of type B2 neurotoxin-encoding plasmid in Clostridium botulinum.</title>
        <authorList>
            <person name="Hosomi K."/>
            <person name="Sakaguchi Y."/>
            <person name="Gotoh K."/>
            <person name="Nakamura K."/>
            <person name="Kohda T."/>
            <person name="Mukamoto M."/>
            <person name="Iida T."/>
            <person name="Kozaki S."/>
        </authorList>
    </citation>
    <scope>NUCLEOTIDE SEQUENCE</scope>
    <source>
        <strain evidence="1">111</strain>
        <plasmid evidence="1">pCB111</plasmid>
    </source>
</reference>
<proteinExistence type="predicted"/>